<organism evidence="1 2">
    <name type="scientific">Paraburkholderia terricola</name>
    <dbReference type="NCBI Taxonomy" id="169427"/>
    <lineage>
        <taxon>Bacteria</taxon>
        <taxon>Pseudomonadati</taxon>
        <taxon>Pseudomonadota</taxon>
        <taxon>Betaproteobacteria</taxon>
        <taxon>Burkholderiales</taxon>
        <taxon>Burkholderiaceae</taxon>
        <taxon>Paraburkholderia</taxon>
    </lineage>
</organism>
<dbReference type="OrthoDB" id="9025838at2"/>
<reference evidence="1 2" key="1">
    <citation type="submission" date="2016-11" db="EMBL/GenBank/DDBJ databases">
        <authorList>
            <person name="Jaros S."/>
            <person name="Januszkiewicz K."/>
            <person name="Wedrychowicz H."/>
        </authorList>
    </citation>
    <scope>NUCLEOTIDE SEQUENCE [LARGE SCALE GENOMIC DNA]</scope>
    <source>
        <strain evidence="1 2">LMG 20594</strain>
    </source>
</reference>
<protein>
    <recommendedName>
        <fullName evidence="3">Phasin protein</fullName>
    </recommendedName>
</protein>
<evidence type="ECO:0000313" key="1">
    <source>
        <dbReference type="EMBL" id="SHJ35360.1"/>
    </source>
</evidence>
<name>A0A1M6ILP1_9BURK</name>
<dbReference type="AlphaFoldDB" id="A0A1M6ILP1"/>
<accession>A0A1M6ILP1</accession>
<gene>
    <name evidence="1" type="ORF">SAMN05192548_100183</name>
</gene>
<dbReference type="RefSeq" id="WP_073426690.1">
    <property type="nucleotide sequence ID" value="NZ_CADFGY010000003.1"/>
</dbReference>
<dbReference type="STRING" id="169427.SAMN05192548_100183"/>
<dbReference type="EMBL" id="FRAB01000001">
    <property type="protein sequence ID" value="SHJ35360.1"/>
    <property type="molecule type" value="Genomic_DNA"/>
</dbReference>
<sequence>MLSTFITQWESANLAAFRLFSQLVAQSAHPAGLAGAATDPGAWRALTRTALQSAQQYSAASQSALDAGWREQRERFALTGAAAAIKELAAIHADLATRIAQGHAQHSGALSDAAAQYLDDLSRSRNATDAAMAFGRFATDLQAQSRAQALHAASVAGSVSPALTQWVEKHLADGTTDTTDATDTTEPAQ</sequence>
<evidence type="ECO:0008006" key="3">
    <source>
        <dbReference type="Google" id="ProtNLM"/>
    </source>
</evidence>
<proteinExistence type="predicted"/>
<dbReference type="Proteomes" id="UP000184395">
    <property type="component" value="Unassembled WGS sequence"/>
</dbReference>
<evidence type="ECO:0000313" key="2">
    <source>
        <dbReference type="Proteomes" id="UP000184395"/>
    </source>
</evidence>